<evidence type="ECO:0000313" key="6">
    <source>
        <dbReference type="EMBL" id="RYQ83232.1"/>
    </source>
</evidence>
<evidence type="ECO:0000259" key="5">
    <source>
        <dbReference type="PROSITE" id="PS50966"/>
    </source>
</evidence>
<dbReference type="GO" id="GO:0008270">
    <property type="term" value="F:zinc ion binding"/>
    <property type="evidence" value="ECO:0007669"/>
    <property type="project" value="UniProtKB-KW"/>
</dbReference>
<evidence type="ECO:0000256" key="2">
    <source>
        <dbReference type="ARBA" id="ARBA00022771"/>
    </source>
</evidence>
<protein>
    <recommendedName>
        <fullName evidence="5">SWIM-type domain-containing protein</fullName>
    </recommendedName>
</protein>
<evidence type="ECO:0000313" key="7">
    <source>
        <dbReference type="Proteomes" id="UP000289738"/>
    </source>
</evidence>
<dbReference type="Pfam" id="PF04434">
    <property type="entry name" value="SWIM"/>
    <property type="match status" value="1"/>
</dbReference>
<proteinExistence type="predicted"/>
<evidence type="ECO:0000256" key="1">
    <source>
        <dbReference type="ARBA" id="ARBA00022723"/>
    </source>
</evidence>
<dbReference type="InterPro" id="IPR004330">
    <property type="entry name" value="FAR1_DNA_bnd_dom"/>
</dbReference>
<keyword evidence="2 4" id="KW-0863">Zinc-finger</keyword>
<evidence type="ECO:0000256" key="3">
    <source>
        <dbReference type="ARBA" id="ARBA00022833"/>
    </source>
</evidence>
<accession>A0A444X0V6</accession>
<gene>
    <name evidence="6" type="ORF">Ahy_B10g101875</name>
</gene>
<reference evidence="6 7" key="1">
    <citation type="submission" date="2019-01" db="EMBL/GenBank/DDBJ databases">
        <title>Sequencing of cultivated peanut Arachis hypogaea provides insights into genome evolution and oil improvement.</title>
        <authorList>
            <person name="Chen X."/>
        </authorList>
    </citation>
    <scope>NUCLEOTIDE SEQUENCE [LARGE SCALE GENOMIC DNA]</scope>
    <source>
        <strain evidence="7">cv. Fuhuasheng</strain>
        <tissue evidence="6">Leaves</tissue>
    </source>
</reference>
<evidence type="ECO:0000256" key="4">
    <source>
        <dbReference type="PROSITE-ProRule" id="PRU00325"/>
    </source>
</evidence>
<dbReference type="STRING" id="3818.A0A444X0V6"/>
<dbReference type="InterPro" id="IPR006564">
    <property type="entry name" value="Znf_PMZ"/>
</dbReference>
<comment type="caution">
    <text evidence="6">The sequence shown here is derived from an EMBL/GenBank/DDBJ whole genome shotgun (WGS) entry which is preliminary data.</text>
</comment>
<dbReference type="SMART" id="SM00575">
    <property type="entry name" value="ZnF_PMZ"/>
    <property type="match status" value="1"/>
</dbReference>
<keyword evidence="3" id="KW-0862">Zinc</keyword>
<name>A0A444X0V6_ARAHY</name>
<dbReference type="Proteomes" id="UP000289738">
    <property type="component" value="Chromosome B10"/>
</dbReference>
<organism evidence="6 7">
    <name type="scientific">Arachis hypogaea</name>
    <name type="common">Peanut</name>
    <dbReference type="NCBI Taxonomy" id="3818"/>
    <lineage>
        <taxon>Eukaryota</taxon>
        <taxon>Viridiplantae</taxon>
        <taxon>Streptophyta</taxon>
        <taxon>Embryophyta</taxon>
        <taxon>Tracheophyta</taxon>
        <taxon>Spermatophyta</taxon>
        <taxon>Magnoliopsida</taxon>
        <taxon>eudicotyledons</taxon>
        <taxon>Gunneridae</taxon>
        <taxon>Pentapetalae</taxon>
        <taxon>rosids</taxon>
        <taxon>fabids</taxon>
        <taxon>Fabales</taxon>
        <taxon>Fabaceae</taxon>
        <taxon>Papilionoideae</taxon>
        <taxon>50 kb inversion clade</taxon>
        <taxon>dalbergioids sensu lato</taxon>
        <taxon>Dalbergieae</taxon>
        <taxon>Pterocarpus clade</taxon>
        <taxon>Arachis</taxon>
    </lineage>
</organism>
<dbReference type="PROSITE" id="PS50966">
    <property type="entry name" value="ZF_SWIM"/>
    <property type="match status" value="1"/>
</dbReference>
<dbReference type="InterPro" id="IPR007527">
    <property type="entry name" value="Znf_SWIM"/>
</dbReference>
<feature type="domain" description="SWIM-type" evidence="5">
    <location>
        <begin position="359"/>
        <end position="397"/>
    </location>
</feature>
<keyword evidence="1" id="KW-0479">Metal-binding</keyword>
<dbReference type="PANTHER" id="PTHR47718">
    <property type="entry name" value="OS01G0519700 PROTEIN"/>
    <property type="match status" value="1"/>
</dbReference>
<dbReference type="OrthoDB" id="2418729at2759"/>
<dbReference type="Pfam" id="PF03101">
    <property type="entry name" value="FAR1"/>
    <property type="match status" value="1"/>
</dbReference>
<sequence length="521" mass="60634">MEFSTPEEASSFYNNYSRLKGFSSMRDKTVRNTFSEIVRYMFVCNRQGFQEKKLLEKVDRKRDHKVVTRCRCLAEMRIKRKDGSGKWYVSRFVEEHNHELAFGKLVDYLRSHRKISEVEVAQLTSMREIGISIPKIYKSFAPQLVSFNLVTFTKQDMYNEEDYSVFGDVLAFDATYGRNKYNLPVVVFSGQFLECMQGKAPQSVVTDGDPAMQLAIQNATSNICDPGFTQLFRHCMLDDMEIDEFEAHWASMIHEYGVGDVDWVKDLYVKKYTWATAGRCVDFLWDNEDELEFHSWYGTLILQTEFVELEKSGWTKFTREMFVRFQESLKRCVRVRISEINETVHPHIYTIQKYRRPNMTWQVCREPISNSFSCTCMRMDSFGIPCVHIMAVCVRLDLGKLSESLVLRRWSKTAKIQSENENIEHCTADQSMTYRTRLVAFLQLCKRLARVACMSDDDFKIYSKKLLSDAVFLEIKYGLRPRINVLATTTDNGVKDPVRVRTKGTGRCSQAGASATKKKRK</sequence>
<keyword evidence="7" id="KW-1185">Reference proteome</keyword>
<dbReference type="EMBL" id="SDMP01000020">
    <property type="protein sequence ID" value="RYQ83232.1"/>
    <property type="molecule type" value="Genomic_DNA"/>
</dbReference>
<dbReference type="AlphaFoldDB" id="A0A444X0V6"/>